<keyword evidence="5 9" id="KW-0169">Cobalamin biosynthesis</keyword>
<comment type="caution">
    <text evidence="9">Lacks conserved residue(s) required for the propagation of feature annotation.</text>
</comment>
<gene>
    <name evidence="9 10" type="primary">cobD</name>
    <name evidence="10" type="ORF">GCM10007939_15620</name>
</gene>
<dbReference type="Proteomes" id="UP001156694">
    <property type="component" value="Unassembled WGS sequence"/>
</dbReference>
<sequence length="309" mass="33701">MTSLQILLFAMILDYFIGDPDSIWRRYPHPAVIFGKAVSILEQRLNRGNFLIAKGIFSISALAILGGIAGYILHVLPDFGIIELILTAVLLAHNSLIKHVRAVGEALSQDIVSGRRAVARIVGRDTENLDESGVARAAVESAAENFSDAVVAPIFWFLVLGLPGLFIYKIVNTADSMIGHRTEQYEKFGFGAAKLDDLLNWIPARLCGALFCVIYRSRESFDIMVTDAPLHASPNAGWSEAAMAAILDVALSGPRTYFGGQVLENAYLNPQGRKEMVTADISTALGVLQRAWLALVSFVALLVFLVWLL</sequence>
<dbReference type="NCBIfam" id="TIGR00380">
    <property type="entry name" value="cobal_cbiB"/>
    <property type="match status" value="1"/>
</dbReference>
<evidence type="ECO:0000256" key="6">
    <source>
        <dbReference type="ARBA" id="ARBA00022692"/>
    </source>
</evidence>
<comment type="similarity">
    <text evidence="3 9">Belongs to the CobD/CbiB family.</text>
</comment>
<evidence type="ECO:0000256" key="3">
    <source>
        <dbReference type="ARBA" id="ARBA00006263"/>
    </source>
</evidence>
<evidence type="ECO:0000256" key="8">
    <source>
        <dbReference type="ARBA" id="ARBA00023136"/>
    </source>
</evidence>
<evidence type="ECO:0000313" key="10">
    <source>
        <dbReference type="EMBL" id="GLQ35279.1"/>
    </source>
</evidence>
<evidence type="ECO:0000313" key="11">
    <source>
        <dbReference type="Proteomes" id="UP001156694"/>
    </source>
</evidence>
<evidence type="ECO:0000256" key="4">
    <source>
        <dbReference type="ARBA" id="ARBA00022475"/>
    </source>
</evidence>
<evidence type="ECO:0000256" key="2">
    <source>
        <dbReference type="ARBA" id="ARBA00004953"/>
    </source>
</evidence>
<evidence type="ECO:0000256" key="9">
    <source>
        <dbReference type="HAMAP-Rule" id="MF_00024"/>
    </source>
</evidence>
<feature type="transmembrane region" description="Helical" evidence="9">
    <location>
        <begin position="291"/>
        <end position="308"/>
    </location>
</feature>
<dbReference type="PANTHER" id="PTHR34308:SF1">
    <property type="entry name" value="COBALAMIN BIOSYNTHESIS PROTEIN CBIB"/>
    <property type="match status" value="1"/>
</dbReference>
<proteinExistence type="inferred from homology"/>
<feature type="transmembrane region" description="Helical" evidence="9">
    <location>
        <begin position="51"/>
        <end position="73"/>
    </location>
</feature>
<name>A0ABQ5VVS9_9RHOB</name>
<feature type="transmembrane region" description="Helical" evidence="9">
    <location>
        <begin position="150"/>
        <end position="171"/>
    </location>
</feature>
<comment type="subcellular location">
    <subcellularLocation>
        <location evidence="1 9">Cell membrane</location>
        <topology evidence="1 9">Multi-pass membrane protein</topology>
    </subcellularLocation>
</comment>
<dbReference type="InterPro" id="IPR004485">
    <property type="entry name" value="Cobalamin_biosynth_CobD/CbiB"/>
</dbReference>
<dbReference type="RefSeq" id="WP_284377525.1">
    <property type="nucleotide sequence ID" value="NZ_BSNN01000004.1"/>
</dbReference>
<dbReference type="PANTHER" id="PTHR34308">
    <property type="entry name" value="COBALAMIN BIOSYNTHESIS PROTEIN CBIB"/>
    <property type="match status" value="1"/>
</dbReference>
<dbReference type="EMBL" id="BSNN01000004">
    <property type="protein sequence ID" value="GLQ35279.1"/>
    <property type="molecule type" value="Genomic_DNA"/>
</dbReference>
<evidence type="ECO:0000256" key="5">
    <source>
        <dbReference type="ARBA" id="ARBA00022573"/>
    </source>
</evidence>
<keyword evidence="8 9" id="KW-0472">Membrane</keyword>
<keyword evidence="6 9" id="KW-0812">Transmembrane</keyword>
<comment type="function">
    <text evidence="9">Converts cobyric acid to cobinamide by the addition of aminopropanol on the F carboxylic group.</text>
</comment>
<evidence type="ECO:0000256" key="1">
    <source>
        <dbReference type="ARBA" id="ARBA00004651"/>
    </source>
</evidence>
<protein>
    <recommendedName>
        <fullName evidence="9">Cobalamin biosynthesis protein CobD</fullName>
    </recommendedName>
</protein>
<keyword evidence="7 9" id="KW-1133">Transmembrane helix</keyword>
<dbReference type="HAMAP" id="MF_00024">
    <property type="entry name" value="CobD_CbiB"/>
    <property type="match status" value="1"/>
</dbReference>
<organism evidence="10 11">
    <name type="scientific">Amylibacter marinus</name>
    <dbReference type="NCBI Taxonomy" id="1475483"/>
    <lineage>
        <taxon>Bacteria</taxon>
        <taxon>Pseudomonadati</taxon>
        <taxon>Pseudomonadota</taxon>
        <taxon>Alphaproteobacteria</taxon>
        <taxon>Rhodobacterales</taxon>
        <taxon>Paracoccaceae</taxon>
        <taxon>Amylibacter</taxon>
    </lineage>
</organism>
<reference evidence="11" key="1">
    <citation type="journal article" date="2019" name="Int. J. Syst. Evol. Microbiol.">
        <title>The Global Catalogue of Microorganisms (GCM) 10K type strain sequencing project: providing services to taxonomists for standard genome sequencing and annotation.</title>
        <authorList>
            <consortium name="The Broad Institute Genomics Platform"/>
            <consortium name="The Broad Institute Genome Sequencing Center for Infectious Disease"/>
            <person name="Wu L."/>
            <person name="Ma J."/>
        </authorList>
    </citation>
    <scope>NUCLEOTIDE SEQUENCE [LARGE SCALE GENOMIC DNA]</scope>
    <source>
        <strain evidence="11">NBRC 110140</strain>
    </source>
</reference>
<comment type="caution">
    <text evidence="10">The sequence shown here is derived from an EMBL/GenBank/DDBJ whole genome shotgun (WGS) entry which is preliminary data.</text>
</comment>
<evidence type="ECO:0000256" key="7">
    <source>
        <dbReference type="ARBA" id="ARBA00022989"/>
    </source>
</evidence>
<keyword evidence="11" id="KW-1185">Reference proteome</keyword>
<accession>A0ABQ5VVS9</accession>
<dbReference type="Pfam" id="PF03186">
    <property type="entry name" value="CobD_Cbib"/>
    <property type="match status" value="1"/>
</dbReference>
<keyword evidence="4 9" id="KW-1003">Cell membrane</keyword>
<comment type="pathway">
    <text evidence="2 9">Cofactor biosynthesis; adenosylcobalamin biosynthesis.</text>
</comment>